<protein>
    <recommendedName>
        <fullName evidence="4">Lipoprotein</fullName>
    </recommendedName>
</protein>
<dbReference type="EMBL" id="CP029295">
    <property type="protein sequence ID" value="AXE60993.1"/>
    <property type="molecule type" value="Genomic_DNA"/>
</dbReference>
<dbReference type="RefSeq" id="WP_114191090.1">
    <property type="nucleotide sequence ID" value="NZ_CP029295.1"/>
</dbReference>
<reference evidence="2 3" key="1">
    <citation type="submission" date="2018-05" db="EMBL/GenBank/DDBJ databases">
        <title>Annotation of the Mycoplasma phocidae genome.</title>
        <authorList>
            <person name="Brown D.R."/>
            <person name="Kutish G.F."/>
            <person name="Frasca S.Jr."/>
        </authorList>
    </citation>
    <scope>NUCLEOTIDE SEQUENCE [LARGE SCALE GENOMIC DNA]</scope>
    <source>
        <strain evidence="2 3">105</strain>
    </source>
</reference>
<feature type="chain" id="PRO_5016388727" description="Lipoprotein" evidence="1">
    <location>
        <begin position="24"/>
        <end position="310"/>
    </location>
</feature>
<dbReference type="Proteomes" id="UP000252477">
    <property type="component" value="Chromosome"/>
</dbReference>
<keyword evidence="1" id="KW-0732">Signal</keyword>
<dbReference type="AlphaFoldDB" id="A0A2Z5IQ87"/>
<keyword evidence="3" id="KW-1185">Reference proteome</keyword>
<gene>
    <name evidence="2" type="ORF">DA803_02780</name>
</gene>
<dbReference type="PROSITE" id="PS51257">
    <property type="entry name" value="PROKAR_LIPOPROTEIN"/>
    <property type="match status" value="1"/>
</dbReference>
<evidence type="ECO:0008006" key="4">
    <source>
        <dbReference type="Google" id="ProtNLM"/>
    </source>
</evidence>
<dbReference type="OrthoDB" id="394917at2"/>
<feature type="signal peptide" evidence="1">
    <location>
        <begin position="1"/>
        <end position="23"/>
    </location>
</feature>
<organism evidence="2 3">
    <name type="scientific">[Mycoplasma] phocae</name>
    <dbReference type="NCBI Taxonomy" id="142651"/>
    <lineage>
        <taxon>Bacteria</taxon>
        <taxon>Bacillati</taxon>
        <taxon>Mycoplasmatota</taxon>
        <taxon>Mycoplasmoidales</taxon>
        <taxon>Metamycoplasmataceae</taxon>
        <taxon>Metamycoplasma</taxon>
    </lineage>
</organism>
<evidence type="ECO:0000313" key="3">
    <source>
        <dbReference type="Proteomes" id="UP000252477"/>
    </source>
</evidence>
<proteinExistence type="predicted"/>
<evidence type="ECO:0000313" key="2">
    <source>
        <dbReference type="EMBL" id="AXE60993.1"/>
    </source>
</evidence>
<name>A0A2Z5IQ87_9BACT</name>
<dbReference type="KEGG" id="mpho:DA803_02780"/>
<sequence length="310" mass="36161">MKIKRNKWLAMLPLATFALPLIAASCTDNKAKSTESAPETRQILENPEYFNKNKELVKLALNNFIKPLKGENEEKYNEFVELIKNMNENSDVKKILNYYSSEYENLISSLNKSNLSKKLKSETEAVTSFGDMYKIKKEIKAFDDKIEELKKYLADNYSLKDYESQLKEADNQEKINKIKEDAKESITLQNIKVNDKKFIFNFKNRELIEGDEIQIILYIVNQKENKRLISIGKKVKITENMKTYTAPFRKLGTNKELKIHFLGAKVTSANGKKYYWVPGFDLEKYVSYAKNKENFKINEGDESLKYQIDL</sequence>
<evidence type="ECO:0000256" key="1">
    <source>
        <dbReference type="SAM" id="SignalP"/>
    </source>
</evidence>
<accession>A0A2Z5IQ87</accession>